<keyword evidence="2" id="KW-1185">Reference proteome</keyword>
<gene>
    <name evidence="1" type="ORF">AO384_1423</name>
</gene>
<reference evidence="1 2" key="1">
    <citation type="journal article" date="2016" name="Genome Biol. Evol.">
        <title>Comparative Genomic Analyses of the Moraxella catarrhalis Serosensitive and Seroresistant Lineages Demonstrate Their Independent Evolution.</title>
        <authorList>
            <person name="Earl J.P."/>
            <person name="de Vries S.P."/>
            <person name="Ahmed A."/>
            <person name="Powell E."/>
            <person name="Schultz M.P."/>
            <person name="Hermans P.W."/>
            <person name="Hill D.J."/>
            <person name="Zhou Z."/>
            <person name="Constantinidou C.I."/>
            <person name="Hu F.Z."/>
            <person name="Bootsma H.J."/>
            <person name="Ehrlich G.D."/>
        </authorList>
    </citation>
    <scope>NUCLEOTIDE SEQUENCE [LARGE SCALE GENOMIC DNA]</scope>
    <source>
        <strain evidence="1 2">Z7542</strain>
    </source>
</reference>
<dbReference type="EMBL" id="LXHC01000024">
    <property type="protein sequence ID" value="OAU95232.1"/>
    <property type="molecule type" value="Genomic_DNA"/>
</dbReference>
<dbReference type="AlphaFoldDB" id="A0A198UJ17"/>
<dbReference type="Proteomes" id="UP000078228">
    <property type="component" value="Unassembled WGS sequence"/>
</dbReference>
<protein>
    <submittedName>
        <fullName evidence="1">Uncharacterized protein</fullName>
    </submittedName>
</protein>
<proteinExistence type="predicted"/>
<comment type="caution">
    <text evidence="1">The sequence shown here is derived from an EMBL/GenBank/DDBJ whole genome shotgun (WGS) entry which is preliminary data.</text>
</comment>
<organism evidence="1 2">
    <name type="scientific">Moraxella catarrhalis</name>
    <name type="common">Branhamella catarrhalis</name>
    <dbReference type="NCBI Taxonomy" id="480"/>
    <lineage>
        <taxon>Bacteria</taxon>
        <taxon>Pseudomonadati</taxon>
        <taxon>Pseudomonadota</taxon>
        <taxon>Gammaproteobacteria</taxon>
        <taxon>Moraxellales</taxon>
        <taxon>Moraxellaceae</taxon>
        <taxon>Moraxella</taxon>
    </lineage>
</organism>
<evidence type="ECO:0000313" key="2">
    <source>
        <dbReference type="Proteomes" id="UP000078228"/>
    </source>
</evidence>
<evidence type="ECO:0000313" key="1">
    <source>
        <dbReference type="EMBL" id="OAU95232.1"/>
    </source>
</evidence>
<name>A0A198UJ17_MORCA</name>
<accession>A0A198UJ17</accession>
<sequence length="42" mass="4988">MSQTKPIDCRLTLKSKNPFDRQKGFFDGYNGLDELLKWIRNL</sequence>